<dbReference type="AlphaFoldDB" id="A0AAJ0HAN6"/>
<accession>A0AAJ0HAN6</accession>
<name>A0AAJ0HAN6_9PEZI</name>
<organism evidence="1 2">
    <name type="scientific">Lasiosphaeria hispida</name>
    <dbReference type="NCBI Taxonomy" id="260671"/>
    <lineage>
        <taxon>Eukaryota</taxon>
        <taxon>Fungi</taxon>
        <taxon>Dikarya</taxon>
        <taxon>Ascomycota</taxon>
        <taxon>Pezizomycotina</taxon>
        <taxon>Sordariomycetes</taxon>
        <taxon>Sordariomycetidae</taxon>
        <taxon>Sordariales</taxon>
        <taxon>Lasiosphaeriaceae</taxon>
        <taxon>Lasiosphaeria</taxon>
    </lineage>
</organism>
<dbReference type="EMBL" id="JAUIQD010000006">
    <property type="protein sequence ID" value="KAK3345850.1"/>
    <property type="molecule type" value="Genomic_DNA"/>
</dbReference>
<sequence length="517" mass="58367">MSFCRIQDEHRINMESTPITRPVREATPEPVIPLAEPALWLKPNGAIMQSTARLTLEPKPAPAVEPAMPTILVSPTAADGEPPAWLRNQRANVDNCWLYQLPTEILLEIRNQTDAATKAVMRSVCSLFLRLIEDLECSKNHWGLPACDHNPETRLSKRQAEEARAILKRYMRGRCNECRTYRISGRYDKTIRQFRKREWCSGCRGNHPLFLFSPHQRALPPSERLCIGREGRLRLCDDQYVTWSGAIRTDSGLLDGRSKSTKVTTYTANARHTKVSDAASMQKGCLPKIKITKVELARSHGTQANNINLHWAIPVLRLDPSTPVTKKQLQTHLTAAKNAFGVSLCPHVEIDDGQLLLPFEPKRCACFDHSTKPGSPPQQSSAPQASCGSCGGQPGSNKKCCRCRSANHQRSFFTPDVNTKDSSNLEHSYLCRTCLAHYSWIRASDCDRYIYLEFRRETSHVDAPARPLWIRLLDPVTWGASADEELRHITWCPDLRCATRVRWTGLEEVLNTLGPSW</sequence>
<keyword evidence="2" id="KW-1185">Reference proteome</keyword>
<proteinExistence type="predicted"/>
<evidence type="ECO:0000313" key="1">
    <source>
        <dbReference type="EMBL" id="KAK3345850.1"/>
    </source>
</evidence>
<gene>
    <name evidence="1" type="ORF">B0T25DRAFT_265026</name>
</gene>
<reference evidence="1" key="2">
    <citation type="submission" date="2023-06" db="EMBL/GenBank/DDBJ databases">
        <authorList>
            <consortium name="Lawrence Berkeley National Laboratory"/>
            <person name="Haridas S."/>
            <person name="Hensen N."/>
            <person name="Bonometti L."/>
            <person name="Westerberg I."/>
            <person name="Brannstrom I.O."/>
            <person name="Guillou S."/>
            <person name="Cros-Aarteil S."/>
            <person name="Calhoun S."/>
            <person name="Kuo A."/>
            <person name="Mondo S."/>
            <person name="Pangilinan J."/>
            <person name="Riley R."/>
            <person name="Labutti K."/>
            <person name="Andreopoulos B."/>
            <person name="Lipzen A."/>
            <person name="Chen C."/>
            <person name="Yanf M."/>
            <person name="Daum C."/>
            <person name="Ng V."/>
            <person name="Clum A."/>
            <person name="Steindorff A."/>
            <person name="Ohm R."/>
            <person name="Martin F."/>
            <person name="Silar P."/>
            <person name="Natvig D."/>
            <person name="Lalanne C."/>
            <person name="Gautier V."/>
            <person name="Ament-Velasquez S.L."/>
            <person name="Kruys A."/>
            <person name="Hutchinson M.I."/>
            <person name="Powell A.J."/>
            <person name="Barry K."/>
            <person name="Miller A.N."/>
            <person name="Grigoriev I.V."/>
            <person name="Debuchy R."/>
            <person name="Gladieux P."/>
            <person name="Thoren M.H."/>
            <person name="Johannesson H."/>
        </authorList>
    </citation>
    <scope>NUCLEOTIDE SEQUENCE</scope>
    <source>
        <strain evidence="1">CBS 955.72</strain>
    </source>
</reference>
<comment type="caution">
    <text evidence="1">The sequence shown here is derived from an EMBL/GenBank/DDBJ whole genome shotgun (WGS) entry which is preliminary data.</text>
</comment>
<evidence type="ECO:0008006" key="3">
    <source>
        <dbReference type="Google" id="ProtNLM"/>
    </source>
</evidence>
<reference evidence="1" key="1">
    <citation type="journal article" date="2023" name="Mol. Phylogenet. Evol.">
        <title>Genome-scale phylogeny and comparative genomics of the fungal order Sordariales.</title>
        <authorList>
            <person name="Hensen N."/>
            <person name="Bonometti L."/>
            <person name="Westerberg I."/>
            <person name="Brannstrom I.O."/>
            <person name="Guillou S."/>
            <person name="Cros-Aarteil S."/>
            <person name="Calhoun S."/>
            <person name="Haridas S."/>
            <person name="Kuo A."/>
            <person name="Mondo S."/>
            <person name="Pangilinan J."/>
            <person name="Riley R."/>
            <person name="LaButti K."/>
            <person name="Andreopoulos B."/>
            <person name="Lipzen A."/>
            <person name="Chen C."/>
            <person name="Yan M."/>
            <person name="Daum C."/>
            <person name="Ng V."/>
            <person name="Clum A."/>
            <person name="Steindorff A."/>
            <person name="Ohm R.A."/>
            <person name="Martin F."/>
            <person name="Silar P."/>
            <person name="Natvig D.O."/>
            <person name="Lalanne C."/>
            <person name="Gautier V."/>
            <person name="Ament-Velasquez S.L."/>
            <person name="Kruys A."/>
            <person name="Hutchinson M.I."/>
            <person name="Powell A.J."/>
            <person name="Barry K."/>
            <person name="Miller A.N."/>
            <person name="Grigoriev I.V."/>
            <person name="Debuchy R."/>
            <person name="Gladieux P."/>
            <person name="Hiltunen Thoren M."/>
            <person name="Johannesson H."/>
        </authorList>
    </citation>
    <scope>NUCLEOTIDE SEQUENCE</scope>
    <source>
        <strain evidence="1">CBS 955.72</strain>
    </source>
</reference>
<protein>
    <recommendedName>
        <fullName evidence="3">F-box domain-containing protein</fullName>
    </recommendedName>
</protein>
<evidence type="ECO:0000313" key="2">
    <source>
        <dbReference type="Proteomes" id="UP001275084"/>
    </source>
</evidence>
<dbReference type="Proteomes" id="UP001275084">
    <property type="component" value="Unassembled WGS sequence"/>
</dbReference>